<protein>
    <submittedName>
        <fullName evidence="2">Uncharacterized protein</fullName>
    </submittedName>
</protein>
<comment type="caution">
    <text evidence="2">The sequence shown here is derived from an EMBL/GenBank/DDBJ whole genome shotgun (WGS) entry which is preliminary data.</text>
</comment>
<organism evidence="2 3">
    <name type="scientific">Hesseltinella vesiculosa</name>
    <dbReference type="NCBI Taxonomy" id="101127"/>
    <lineage>
        <taxon>Eukaryota</taxon>
        <taxon>Fungi</taxon>
        <taxon>Fungi incertae sedis</taxon>
        <taxon>Mucoromycota</taxon>
        <taxon>Mucoromycotina</taxon>
        <taxon>Mucoromycetes</taxon>
        <taxon>Mucorales</taxon>
        <taxon>Cunninghamellaceae</taxon>
        <taxon>Hesseltinella</taxon>
    </lineage>
</organism>
<name>A0A1X2GSZ9_9FUNG</name>
<keyword evidence="1" id="KW-0472">Membrane</keyword>
<dbReference type="EMBL" id="MCGT01000004">
    <property type="protein sequence ID" value="ORX60575.1"/>
    <property type="molecule type" value="Genomic_DNA"/>
</dbReference>
<proteinExistence type="predicted"/>
<evidence type="ECO:0000256" key="1">
    <source>
        <dbReference type="SAM" id="Phobius"/>
    </source>
</evidence>
<evidence type="ECO:0000313" key="2">
    <source>
        <dbReference type="EMBL" id="ORX60575.1"/>
    </source>
</evidence>
<keyword evidence="3" id="KW-1185">Reference proteome</keyword>
<keyword evidence="1" id="KW-1133">Transmembrane helix</keyword>
<feature type="transmembrane region" description="Helical" evidence="1">
    <location>
        <begin position="6"/>
        <end position="27"/>
    </location>
</feature>
<gene>
    <name evidence="2" type="ORF">DM01DRAFT_6308</name>
</gene>
<keyword evidence="1" id="KW-0812">Transmembrane</keyword>
<evidence type="ECO:0000313" key="3">
    <source>
        <dbReference type="Proteomes" id="UP000242146"/>
    </source>
</evidence>
<dbReference type="Proteomes" id="UP000242146">
    <property type="component" value="Unassembled WGS sequence"/>
</dbReference>
<reference evidence="2 3" key="1">
    <citation type="submission" date="2016-07" db="EMBL/GenBank/DDBJ databases">
        <title>Pervasive Adenine N6-methylation of Active Genes in Fungi.</title>
        <authorList>
            <consortium name="DOE Joint Genome Institute"/>
            <person name="Mondo S.J."/>
            <person name="Dannebaum R.O."/>
            <person name="Kuo R.C."/>
            <person name="Labutti K."/>
            <person name="Haridas S."/>
            <person name="Kuo A."/>
            <person name="Salamov A."/>
            <person name="Ahrendt S.R."/>
            <person name="Lipzen A."/>
            <person name="Sullivan W."/>
            <person name="Andreopoulos W.B."/>
            <person name="Clum A."/>
            <person name="Lindquist E."/>
            <person name="Daum C."/>
            <person name="Ramamoorthy G.K."/>
            <person name="Gryganskyi A."/>
            <person name="Culley D."/>
            <person name="Magnuson J.K."/>
            <person name="James T.Y."/>
            <person name="O'Malley M.A."/>
            <person name="Stajich J.E."/>
            <person name="Spatafora J.W."/>
            <person name="Visel A."/>
            <person name="Grigoriev I.V."/>
        </authorList>
    </citation>
    <scope>NUCLEOTIDE SEQUENCE [LARGE SCALE GENOMIC DNA]</scope>
    <source>
        <strain evidence="2 3">NRRL 3301</strain>
    </source>
</reference>
<dbReference type="AlphaFoldDB" id="A0A1X2GSZ9"/>
<accession>A0A1X2GSZ9</accession>
<sequence length="100" mass="11588">MMAVAISWKGGLNLGICFCSFYTSFYFRLLHPKRQHRLFAPKHCVLHRHCSPLQEKAMLAVLGNSGANLLDQWPRFFKHHLEVHRSQKLLNLTCKALSLK</sequence>